<feature type="signal peptide" evidence="2">
    <location>
        <begin position="1"/>
        <end position="18"/>
    </location>
</feature>
<keyword evidence="2" id="KW-0732">Signal</keyword>
<protein>
    <submittedName>
        <fullName evidence="3">Uncharacterized protein</fullName>
    </submittedName>
</protein>
<evidence type="ECO:0000256" key="2">
    <source>
        <dbReference type="SAM" id="SignalP"/>
    </source>
</evidence>
<evidence type="ECO:0000313" key="4">
    <source>
        <dbReference type="Proteomes" id="UP000030746"/>
    </source>
</evidence>
<feature type="transmembrane region" description="Helical" evidence="1">
    <location>
        <begin position="162"/>
        <end position="184"/>
    </location>
</feature>
<dbReference type="KEGG" id="lgi:LOTGIDRAFT_228235"/>
<dbReference type="Proteomes" id="UP000030746">
    <property type="component" value="Unassembled WGS sequence"/>
</dbReference>
<feature type="transmembrane region" description="Helical" evidence="1">
    <location>
        <begin position="70"/>
        <end position="90"/>
    </location>
</feature>
<proteinExistence type="predicted"/>
<keyword evidence="4" id="KW-1185">Reference proteome</keyword>
<dbReference type="HOGENOM" id="CLU_1373626_0_0_1"/>
<feature type="chain" id="PRO_5004719864" evidence="2">
    <location>
        <begin position="19"/>
        <end position="199"/>
    </location>
</feature>
<dbReference type="GeneID" id="20247590"/>
<dbReference type="CTD" id="20247590"/>
<dbReference type="OMA" id="SYAQYQY"/>
<keyword evidence="1" id="KW-1133">Transmembrane helix</keyword>
<dbReference type="RefSeq" id="XP_009051459.1">
    <property type="nucleotide sequence ID" value="XM_009053211.1"/>
</dbReference>
<keyword evidence="1" id="KW-0812">Transmembrane</keyword>
<dbReference type="AlphaFoldDB" id="V4C7D4"/>
<name>V4C7D4_LOTGI</name>
<sequence length="199" mass="20348">MLPFKVFSLAVLIVVVSSQGLPGLTGAMGGAGMSGGMGGAGMSGGMGGAVMSGGMGGAGMTGGMGGAGMFNGMGGAGMFGGMGMMGSPFMNADMMDTLSDMYGSRMAMQGLGFGSGLGNFPILDHSFPWDNFFHKQELGVKVEAKVVHQLRHLLVLVLSSKLFPVLVVVRVVLQANLSLILSLAKSETTSRIFQGQRIK</sequence>
<reference evidence="3 4" key="1">
    <citation type="journal article" date="2013" name="Nature">
        <title>Insights into bilaterian evolution from three spiralian genomes.</title>
        <authorList>
            <person name="Simakov O."/>
            <person name="Marletaz F."/>
            <person name="Cho S.J."/>
            <person name="Edsinger-Gonzales E."/>
            <person name="Havlak P."/>
            <person name="Hellsten U."/>
            <person name="Kuo D.H."/>
            <person name="Larsson T."/>
            <person name="Lv J."/>
            <person name="Arendt D."/>
            <person name="Savage R."/>
            <person name="Osoegawa K."/>
            <person name="de Jong P."/>
            <person name="Grimwood J."/>
            <person name="Chapman J.A."/>
            <person name="Shapiro H."/>
            <person name="Aerts A."/>
            <person name="Otillar R.P."/>
            <person name="Terry A.Y."/>
            <person name="Boore J.L."/>
            <person name="Grigoriev I.V."/>
            <person name="Lindberg D.R."/>
            <person name="Seaver E.C."/>
            <person name="Weisblat D.A."/>
            <person name="Putnam N.H."/>
            <person name="Rokhsar D.S."/>
        </authorList>
    </citation>
    <scope>NUCLEOTIDE SEQUENCE [LARGE SCALE GENOMIC DNA]</scope>
</reference>
<evidence type="ECO:0000313" key="3">
    <source>
        <dbReference type="EMBL" id="ESO97599.1"/>
    </source>
</evidence>
<gene>
    <name evidence="3" type="ORF">LOTGIDRAFT_228235</name>
</gene>
<accession>V4C7D4</accession>
<evidence type="ECO:0000256" key="1">
    <source>
        <dbReference type="SAM" id="Phobius"/>
    </source>
</evidence>
<keyword evidence="1" id="KW-0472">Membrane</keyword>
<dbReference type="EMBL" id="KB201304">
    <property type="protein sequence ID" value="ESO97599.1"/>
    <property type="molecule type" value="Genomic_DNA"/>
</dbReference>
<organism evidence="3 4">
    <name type="scientific">Lottia gigantea</name>
    <name type="common">Giant owl limpet</name>
    <dbReference type="NCBI Taxonomy" id="225164"/>
    <lineage>
        <taxon>Eukaryota</taxon>
        <taxon>Metazoa</taxon>
        <taxon>Spiralia</taxon>
        <taxon>Lophotrochozoa</taxon>
        <taxon>Mollusca</taxon>
        <taxon>Gastropoda</taxon>
        <taxon>Patellogastropoda</taxon>
        <taxon>Lottioidea</taxon>
        <taxon>Lottiidae</taxon>
        <taxon>Lottia</taxon>
    </lineage>
</organism>
<feature type="transmembrane region" description="Helical" evidence="1">
    <location>
        <begin position="36"/>
        <end position="58"/>
    </location>
</feature>